<evidence type="ECO:0000256" key="1">
    <source>
        <dbReference type="ARBA" id="ARBA00023015"/>
    </source>
</evidence>
<dbReference type="RefSeq" id="WP_203809073.1">
    <property type="nucleotide sequence ID" value="NZ_BOMY01000033.1"/>
</dbReference>
<dbReference type="Proteomes" id="UP000623608">
    <property type="component" value="Unassembled WGS sequence"/>
</dbReference>
<dbReference type="InterPro" id="IPR036388">
    <property type="entry name" value="WH-like_DNA-bd_sf"/>
</dbReference>
<dbReference type="InterPro" id="IPR000792">
    <property type="entry name" value="Tscrpt_reg_LuxR_C"/>
</dbReference>
<dbReference type="SUPFAM" id="SSF46894">
    <property type="entry name" value="C-terminal effector domain of the bipartite response regulators"/>
    <property type="match status" value="1"/>
</dbReference>
<keyword evidence="3" id="KW-0804">Transcription</keyword>
<dbReference type="Gene3D" id="1.10.10.10">
    <property type="entry name" value="Winged helix-like DNA-binding domain superfamily/Winged helix DNA-binding domain"/>
    <property type="match status" value="1"/>
</dbReference>
<proteinExistence type="predicted"/>
<dbReference type="SMART" id="SM00421">
    <property type="entry name" value="HTH_LUXR"/>
    <property type="match status" value="1"/>
</dbReference>
<reference evidence="5" key="1">
    <citation type="submission" date="2021-01" db="EMBL/GenBank/DDBJ databases">
        <title>Whole genome shotgun sequence of Actinoplanes tereljensis NBRC 105297.</title>
        <authorList>
            <person name="Komaki H."/>
            <person name="Tamura T."/>
        </authorList>
    </citation>
    <scope>NUCLEOTIDE SEQUENCE</scope>
    <source>
        <strain evidence="5">NBRC 105297</strain>
    </source>
</reference>
<keyword evidence="1" id="KW-0805">Transcription regulation</keyword>
<gene>
    <name evidence="5" type="ORF">Ate02nite_47080</name>
</gene>
<comment type="caution">
    <text evidence="5">The sequence shown here is derived from an EMBL/GenBank/DDBJ whole genome shotgun (WGS) entry which is preliminary data.</text>
</comment>
<dbReference type="Pfam" id="PF00196">
    <property type="entry name" value="GerE"/>
    <property type="match status" value="1"/>
</dbReference>
<evidence type="ECO:0000259" key="4">
    <source>
        <dbReference type="PROSITE" id="PS50043"/>
    </source>
</evidence>
<dbReference type="SUPFAM" id="SSF52540">
    <property type="entry name" value="P-loop containing nucleoside triphosphate hydrolases"/>
    <property type="match status" value="1"/>
</dbReference>
<dbReference type="InterPro" id="IPR016032">
    <property type="entry name" value="Sig_transdc_resp-reg_C-effctor"/>
</dbReference>
<dbReference type="PANTHER" id="PTHR44688">
    <property type="entry name" value="DNA-BINDING TRANSCRIPTIONAL ACTIVATOR DEVR_DOSR"/>
    <property type="match status" value="1"/>
</dbReference>
<evidence type="ECO:0000256" key="2">
    <source>
        <dbReference type="ARBA" id="ARBA00023125"/>
    </source>
</evidence>
<dbReference type="PANTHER" id="PTHR44688:SF16">
    <property type="entry name" value="DNA-BINDING TRANSCRIPTIONAL ACTIVATOR DEVR_DOSR"/>
    <property type="match status" value="1"/>
</dbReference>
<organism evidence="5 6">
    <name type="scientific">Paractinoplanes tereljensis</name>
    <dbReference type="NCBI Taxonomy" id="571912"/>
    <lineage>
        <taxon>Bacteria</taxon>
        <taxon>Bacillati</taxon>
        <taxon>Actinomycetota</taxon>
        <taxon>Actinomycetes</taxon>
        <taxon>Micromonosporales</taxon>
        <taxon>Micromonosporaceae</taxon>
        <taxon>Paractinoplanes</taxon>
    </lineage>
</organism>
<evidence type="ECO:0000256" key="3">
    <source>
        <dbReference type="ARBA" id="ARBA00023163"/>
    </source>
</evidence>
<evidence type="ECO:0000313" key="6">
    <source>
        <dbReference type="Proteomes" id="UP000623608"/>
    </source>
</evidence>
<dbReference type="AlphaFoldDB" id="A0A919TT04"/>
<evidence type="ECO:0000313" key="5">
    <source>
        <dbReference type="EMBL" id="GIF21978.1"/>
    </source>
</evidence>
<dbReference type="CDD" id="cd06170">
    <property type="entry name" value="LuxR_C_like"/>
    <property type="match status" value="1"/>
</dbReference>
<dbReference type="PRINTS" id="PR00038">
    <property type="entry name" value="HTHLUXR"/>
</dbReference>
<feature type="domain" description="HTH luxR-type" evidence="4">
    <location>
        <begin position="829"/>
        <end position="893"/>
    </location>
</feature>
<keyword evidence="2" id="KW-0238">DNA-binding</keyword>
<dbReference type="PROSITE" id="PS50043">
    <property type="entry name" value="HTH_LUXR_2"/>
    <property type="match status" value="1"/>
</dbReference>
<keyword evidence="6" id="KW-1185">Reference proteome</keyword>
<dbReference type="GO" id="GO:0006355">
    <property type="term" value="P:regulation of DNA-templated transcription"/>
    <property type="evidence" value="ECO:0007669"/>
    <property type="project" value="InterPro"/>
</dbReference>
<protein>
    <submittedName>
        <fullName evidence="5">Transcriptional regulator</fullName>
    </submittedName>
</protein>
<dbReference type="InterPro" id="IPR027417">
    <property type="entry name" value="P-loop_NTPase"/>
</dbReference>
<name>A0A919TT04_9ACTN</name>
<sequence>MVDARVVQEPVLFGRSELVDSGSAVLLRGGGLVYLGSPGMGRSSLLRAVAGHAGTVLAAPGLADESEMSYAGLQRLFEPVLGDLPVGRHAGFLRAMAGRAPGDCRLQIGMSVAVLLRAAAARRGPVLCLIDDADLLDFPSWQLIKLAMRRLAGTPVTLLASAVDSPIGREVASGLMVRPVGPLDDRAAHALLRHVVPDVAEEVATGILELAAGNPGVLVELGEALTPEQRRGYAPPPTSLPSSSALGHRLRSAVAALPPATQAMLLLAAAPPQAGIADLACAPSTRPGRETDGLADLEPAERAGLVEVLEAGVVFRPPVLRTVIYQDAPIGRRRQAHLMLARILAARGRRLPALLHRAAVAAAPDDDLARELSEVAVGAAPAEAALALRYAAELAADPAVPLLGAARSAWAAGRPQDAVPLLRRIARTSAPAGVRARARSLVAELSLRGAPLSARDTLLDVAAELLPTDFPGALDALLLAGEACGRAGDPGRFTALARQAEARAGAQAELEVGGELALQQVAGLADLMSGADDEAFAHFRAVLHLAPGVDDPKLLIPAAMAGVLIGQDRRGAEIATRAAALARAAGVHALVPAALEAAAYAQLAAGNYAAAADTALDGAAAARRAARLDLADTHVALLAVLAALVGDRPTTERRAADATARHDEARDLTDWAYALLDLVEGRPADAATRLAAIVAAPPGRGSAVLRVAVIPHLVEAAGTAAPPLQAFDAWAGRTGEPSWLALRARCRALRTTDGDAADDHFREALRRHHHGFARAHTELLYGSHLRRRRRHLEARDHLRQAAETFHRLDAAPWAVQATRELRAAGDRVPAMTASPLTAQQERIAGLVADGATNREVAQQLHLSPRTVDHHLRNVFARLGVRSRTELARLLAAG</sequence>
<dbReference type="EMBL" id="BOMY01000033">
    <property type="protein sequence ID" value="GIF21978.1"/>
    <property type="molecule type" value="Genomic_DNA"/>
</dbReference>
<dbReference type="PROSITE" id="PS00622">
    <property type="entry name" value="HTH_LUXR_1"/>
    <property type="match status" value="1"/>
</dbReference>
<accession>A0A919TT04</accession>
<dbReference type="GO" id="GO:0003677">
    <property type="term" value="F:DNA binding"/>
    <property type="evidence" value="ECO:0007669"/>
    <property type="project" value="UniProtKB-KW"/>
</dbReference>